<dbReference type="GO" id="GO:0016788">
    <property type="term" value="F:hydrolase activity, acting on ester bonds"/>
    <property type="evidence" value="ECO:0007669"/>
    <property type="project" value="UniProtKB-ARBA"/>
</dbReference>
<dbReference type="Proteomes" id="UP000309747">
    <property type="component" value="Unassembled WGS sequence"/>
</dbReference>
<keyword evidence="2" id="KW-1185">Reference proteome</keyword>
<organism evidence="1 2">
    <name type="scientific">Paracoccus gahaiensis</name>
    <dbReference type="NCBI Taxonomy" id="1706839"/>
    <lineage>
        <taxon>Bacteria</taxon>
        <taxon>Pseudomonadati</taxon>
        <taxon>Pseudomonadota</taxon>
        <taxon>Alphaproteobacteria</taxon>
        <taxon>Rhodobacterales</taxon>
        <taxon>Paracoccaceae</taxon>
        <taxon>Paracoccus</taxon>
    </lineage>
</organism>
<dbReference type="SUPFAM" id="SSF52266">
    <property type="entry name" value="SGNH hydrolase"/>
    <property type="match status" value="1"/>
</dbReference>
<dbReference type="OrthoDB" id="7755588at2"/>
<reference evidence="1 2" key="1">
    <citation type="submission" date="2019-04" db="EMBL/GenBank/DDBJ databases">
        <authorList>
            <person name="Li J."/>
        </authorList>
    </citation>
    <scope>NUCLEOTIDE SEQUENCE [LARGE SCALE GENOMIC DNA]</scope>
    <source>
        <strain evidence="1 2">KCTC 42687</strain>
    </source>
</reference>
<dbReference type="InterPro" id="IPR036514">
    <property type="entry name" value="SGNH_hydro_sf"/>
</dbReference>
<dbReference type="EMBL" id="SUNI01000028">
    <property type="protein sequence ID" value="TJZ89641.1"/>
    <property type="molecule type" value="Genomic_DNA"/>
</dbReference>
<gene>
    <name evidence="1" type="ORF">FA743_18080</name>
</gene>
<proteinExistence type="predicted"/>
<dbReference type="Gene3D" id="3.40.50.1110">
    <property type="entry name" value="SGNH hydrolase"/>
    <property type="match status" value="1"/>
</dbReference>
<evidence type="ECO:0008006" key="3">
    <source>
        <dbReference type="Google" id="ProtNLM"/>
    </source>
</evidence>
<name>A0A4U0R409_9RHOB</name>
<comment type="caution">
    <text evidence="1">The sequence shown here is derived from an EMBL/GenBank/DDBJ whole genome shotgun (WGS) entry which is preliminary data.</text>
</comment>
<accession>A0A4U0R409</accession>
<dbReference type="AlphaFoldDB" id="A0A4U0R409"/>
<sequence>MSSLPLRGDSDLTLKSHPAGSLLSAGPMGVEIGPETALRCILPRDMPVEAPAILVEIRFALRDTTGQGTLLSFRDASGNSLSLRNRSHHLMLQSGRARVGFPRTGDGAQTVSFALTASGRLILIQDDGVIDDLVAFDPVEILQITQIHVANQAPMMLHDVSLQVLDTAEPAQVLAALRDRVEARIGKAVTSQKLGTPLLIHFNGQSLALGPSVPAEDRLVLGSLARADLRMLTDVFTGEARRIIDLSGLQKREGPVESDDARLDRVRITGPLPPALAMAQALAGRDNDATGPEAVQSDPIRLAPIALSGNPIAGESLAMLDDPRGPSRRNMDIVLDAMHQAFARESLMPERIVYFWIQGEADRSAEPGAYLVALIAHWNRIRARLDDLYPRSEKTIFLMQTAGSDQSHHKNEQYHPAADQLHFVADRRDAVMVGPVYPSRLSDYLHPDLHHSRIMGELAAWALREVQAGRPWSIGAPALRRDGDRITLDFALREDEALTAHDLDVYGGQGIDAFLGLEVEGGQIQSVELDGHALHLTVTGPVTQVSYAMQRQNMREVEGNAHPARRGLIRTTLTRPAVHLADTTLYRWLPSFAVDL</sequence>
<evidence type="ECO:0000313" key="2">
    <source>
        <dbReference type="Proteomes" id="UP000309747"/>
    </source>
</evidence>
<protein>
    <recommendedName>
        <fullName evidence="3">Sialate O-acetylesterase domain-containing protein</fullName>
    </recommendedName>
</protein>
<evidence type="ECO:0000313" key="1">
    <source>
        <dbReference type="EMBL" id="TJZ89641.1"/>
    </source>
</evidence>